<proteinExistence type="predicted"/>
<keyword evidence="2" id="KW-0378">Hydrolase</keyword>
<reference evidence="2 3" key="1">
    <citation type="submission" date="2017-06" db="EMBL/GenBank/DDBJ databases">
        <title>Celeribacter sp. TSPH2 complete genome sequence.</title>
        <authorList>
            <person name="Woo J.-H."/>
            <person name="Kim H.-S."/>
        </authorList>
    </citation>
    <scope>NUCLEOTIDE SEQUENCE [LARGE SCALE GENOMIC DNA]</scope>
    <source>
        <strain evidence="2 3">TSPH2</strain>
    </source>
</reference>
<accession>A0A291GCN0</accession>
<name>A0A291GCN0_9RHOB</name>
<gene>
    <name evidence="2" type="ORF">CEW89_10345</name>
</gene>
<dbReference type="GO" id="GO:0016787">
    <property type="term" value="F:hydrolase activity"/>
    <property type="evidence" value="ECO:0007669"/>
    <property type="project" value="UniProtKB-KW"/>
</dbReference>
<dbReference type="SUPFAM" id="SSF56601">
    <property type="entry name" value="beta-lactamase/transpeptidase-like"/>
    <property type="match status" value="1"/>
</dbReference>
<sequence>MQASALIDTAKIIGERLLRLDITGIKRLSRVNSLFAPQKIVWNFSHLDQLFHALPFDMPSAVPSPLPEAKGPITTSVDLDRYFIDRNVKSFLVLKDGAIRHEQYFHGTRPEDRNISWSMSKSVTALLLGILIDKGLIPADILEAEVQDHLPALKGSGYDGVRLLDVLTMSSGVRFDEDYVDYHSDINRMGRIIGVGGSMDDFAATLTRQWPPGTYMHYVTVDTHVIGMMIRALTGQKMIDLLNAHVIRPMGFEHSGFVITDEEQEPFVAGGFNMSTRDYARLAQMMLQKGAWNGTRIVSEAWIDRMTQQTAPLPDPETAKIPDGQLRYGLQWWLPPEARAGEFFGIGIYGQYMYIHRSAGVVIAQNAADTDFRVGDGAINLETLAMFRKIAEDLAGA</sequence>
<dbReference type="Gene3D" id="3.40.710.10">
    <property type="entry name" value="DD-peptidase/beta-lactamase superfamily"/>
    <property type="match status" value="1"/>
</dbReference>
<dbReference type="InterPro" id="IPR050789">
    <property type="entry name" value="Diverse_Enzym_Activities"/>
</dbReference>
<dbReference type="InterPro" id="IPR001466">
    <property type="entry name" value="Beta-lactam-related"/>
</dbReference>
<dbReference type="PANTHER" id="PTHR43283:SF14">
    <property type="entry name" value="BLL8153 PROTEIN"/>
    <property type="match status" value="1"/>
</dbReference>
<dbReference type="RefSeq" id="WP_096805852.1">
    <property type="nucleotide sequence ID" value="NZ_CP022196.1"/>
</dbReference>
<dbReference type="STRING" id="1758178.GCA_001550095_03905"/>
<dbReference type="AlphaFoldDB" id="A0A291GCN0"/>
<keyword evidence="3" id="KW-1185">Reference proteome</keyword>
<evidence type="ECO:0000313" key="2">
    <source>
        <dbReference type="EMBL" id="ATG47927.1"/>
    </source>
</evidence>
<feature type="domain" description="Beta-lactamase-related" evidence="1">
    <location>
        <begin position="90"/>
        <end position="364"/>
    </location>
</feature>
<dbReference type="PANTHER" id="PTHR43283">
    <property type="entry name" value="BETA-LACTAMASE-RELATED"/>
    <property type="match status" value="1"/>
</dbReference>
<evidence type="ECO:0000313" key="3">
    <source>
        <dbReference type="Proteomes" id="UP000217935"/>
    </source>
</evidence>
<organism evidence="2 3">
    <name type="scientific">Celeribacter ethanolicus</name>
    <dbReference type="NCBI Taxonomy" id="1758178"/>
    <lineage>
        <taxon>Bacteria</taxon>
        <taxon>Pseudomonadati</taxon>
        <taxon>Pseudomonadota</taxon>
        <taxon>Alphaproteobacteria</taxon>
        <taxon>Rhodobacterales</taxon>
        <taxon>Roseobacteraceae</taxon>
        <taxon>Celeribacter</taxon>
    </lineage>
</organism>
<dbReference type="Proteomes" id="UP000217935">
    <property type="component" value="Chromosome"/>
</dbReference>
<evidence type="ECO:0000259" key="1">
    <source>
        <dbReference type="Pfam" id="PF00144"/>
    </source>
</evidence>
<dbReference type="KEGG" id="ceh:CEW89_10345"/>
<dbReference type="Pfam" id="PF00144">
    <property type="entry name" value="Beta-lactamase"/>
    <property type="match status" value="1"/>
</dbReference>
<dbReference type="EMBL" id="CP022196">
    <property type="protein sequence ID" value="ATG47927.1"/>
    <property type="molecule type" value="Genomic_DNA"/>
</dbReference>
<dbReference type="OrthoDB" id="9814204at2"/>
<dbReference type="InterPro" id="IPR012338">
    <property type="entry name" value="Beta-lactam/transpept-like"/>
</dbReference>
<protein>
    <submittedName>
        <fullName evidence="2">6-aminohexanoate hydrolase</fullName>
    </submittedName>
</protein>